<dbReference type="RefSeq" id="WP_099581666.1">
    <property type="nucleotide sequence ID" value="NZ_MJBI02000007.1"/>
</dbReference>
<evidence type="ECO:0000256" key="4">
    <source>
        <dbReference type="ARBA" id="ARBA00013204"/>
    </source>
</evidence>
<keyword evidence="7 9" id="KW-0005">Acetoin biosynthesis</keyword>
<dbReference type="PIRSF" id="PIRSF001332">
    <property type="entry name" value="Acetolac_decarb"/>
    <property type="match status" value="1"/>
</dbReference>
<dbReference type="Gene3D" id="3.30.1330.80">
    <property type="entry name" value="Hypothetical protein, similar to alpha- acetolactate decarboxylase, domain 2"/>
    <property type="match status" value="2"/>
</dbReference>
<comment type="pathway">
    <text evidence="2 9">Polyol metabolism; (R,R)-butane-2,3-diol biosynthesis; (R,R)-butane-2,3-diol from pyruvate: step 2/3.</text>
</comment>
<dbReference type="AlphaFoldDB" id="A0A2G5NK46"/>
<evidence type="ECO:0000256" key="9">
    <source>
        <dbReference type="PIRNR" id="PIRNR001332"/>
    </source>
</evidence>
<dbReference type="GO" id="GO:0045151">
    <property type="term" value="P:acetoin biosynthetic process"/>
    <property type="evidence" value="ECO:0007669"/>
    <property type="project" value="UniProtKB-UniRule"/>
</dbReference>
<dbReference type="SUPFAM" id="SSF117856">
    <property type="entry name" value="AF0104/ALDC/Ptd012-like"/>
    <property type="match status" value="1"/>
</dbReference>
<gene>
    <name evidence="10" type="primary">budA</name>
    <name evidence="10" type="ORF">BFS35_011580</name>
</gene>
<accession>A0A2G5NK46</accession>
<evidence type="ECO:0000256" key="7">
    <source>
        <dbReference type="ARBA" id="ARBA00023061"/>
    </source>
</evidence>
<dbReference type="EC" id="4.1.1.5" evidence="4 9"/>
<protein>
    <recommendedName>
        <fullName evidence="5 9">Alpha-acetolactate decarboxylase</fullName>
        <ecNumber evidence="4 9">4.1.1.5</ecNumber>
    </recommendedName>
</protein>
<evidence type="ECO:0000256" key="2">
    <source>
        <dbReference type="ARBA" id="ARBA00005170"/>
    </source>
</evidence>
<dbReference type="Pfam" id="PF03306">
    <property type="entry name" value="AAL_decarboxy"/>
    <property type="match status" value="1"/>
</dbReference>
<dbReference type="EMBL" id="MJBI02000007">
    <property type="protein sequence ID" value="RAI79553.1"/>
    <property type="molecule type" value="Genomic_DNA"/>
</dbReference>
<dbReference type="InterPro" id="IPR005128">
    <property type="entry name" value="Acetolactate_a_deCO2ase"/>
</dbReference>
<keyword evidence="8 9" id="KW-0456">Lyase</keyword>
<comment type="similarity">
    <text evidence="3 9">Belongs to the alpha-acetolactate decarboxylase family.</text>
</comment>
<keyword evidence="11" id="KW-1185">Reference proteome</keyword>
<keyword evidence="6 9" id="KW-0210">Decarboxylase</keyword>
<sequence>MNNLYQYSTMGALVGGMFEGTFKMSDLLSTGNYGIGTMDGLNGELIVLDGTPYLIESTGKVRVVSPEETTPFASMMDFNPTKTLTFKGSLNKEQLDEEILKAMQGMNYFHAVKITGKFKLIKARSVKKQQQPYPKLVEAVKEQGYFDIQDTEGTLFGFYTPHFIMGIGVGGYHVHYLSDDETQGGHVFDYEIEDVKVELALQEDFILKMPDTNHYRENDLNDPEMLKDIEASE</sequence>
<evidence type="ECO:0000313" key="10">
    <source>
        <dbReference type="EMBL" id="RAI79553.1"/>
    </source>
</evidence>
<dbReference type="GO" id="GO:0047605">
    <property type="term" value="F:acetolactate decarboxylase activity"/>
    <property type="evidence" value="ECO:0007669"/>
    <property type="project" value="UniProtKB-UniRule"/>
</dbReference>
<comment type="caution">
    <text evidence="10">The sequence shown here is derived from an EMBL/GenBank/DDBJ whole genome shotgun (WGS) entry which is preliminary data.</text>
</comment>
<evidence type="ECO:0000256" key="8">
    <source>
        <dbReference type="ARBA" id="ARBA00023239"/>
    </source>
</evidence>
<evidence type="ECO:0000313" key="11">
    <source>
        <dbReference type="Proteomes" id="UP000229523"/>
    </source>
</evidence>
<organism evidence="10 11">
    <name type="scientific">Macrococcoides goetzii</name>
    <dbReference type="NCBI Taxonomy" id="1891097"/>
    <lineage>
        <taxon>Bacteria</taxon>
        <taxon>Bacillati</taxon>
        <taxon>Bacillota</taxon>
        <taxon>Bacilli</taxon>
        <taxon>Bacillales</taxon>
        <taxon>Staphylococcaceae</taxon>
        <taxon>Macrococcoides</taxon>
    </lineage>
</organism>
<dbReference type="UniPathway" id="UPA00626">
    <property type="reaction ID" value="UER00678"/>
</dbReference>
<evidence type="ECO:0000256" key="6">
    <source>
        <dbReference type="ARBA" id="ARBA00022793"/>
    </source>
</evidence>
<dbReference type="PANTHER" id="PTHR35524:SF1">
    <property type="entry name" value="ALPHA-ACETOLACTATE DECARBOXYLASE"/>
    <property type="match status" value="1"/>
</dbReference>
<dbReference type="PANTHER" id="PTHR35524">
    <property type="entry name" value="ALPHA-ACETOLACTATE DECARBOXYLASE"/>
    <property type="match status" value="1"/>
</dbReference>
<name>A0A2G5NK46_9STAP</name>
<proteinExistence type="inferred from homology"/>
<evidence type="ECO:0000256" key="3">
    <source>
        <dbReference type="ARBA" id="ARBA00007106"/>
    </source>
</evidence>
<dbReference type="CDD" id="cd17299">
    <property type="entry name" value="acetolactate_decarboxylase"/>
    <property type="match status" value="1"/>
</dbReference>
<comment type="catalytic activity">
    <reaction evidence="1 9">
        <text>(2S)-2-acetolactate + H(+) = (R)-acetoin + CO2</text>
        <dbReference type="Rhea" id="RHEA:21580"/>
        <dbReference type="ChEBI" id="CHEBI:15378"/>
        <dbReference type="ChEBI" id="CHEBI:15686"/>
        <dbReference type="ChEBI" id="CHEBI:16526"/>
        <dbReference type="ChEBI" id="CHEBI:58476"/>
        <dbReference type="EC" id="4.1.1.5"/>
    </reaction>
</comment>
<evidence type="ECO:0000256" key="1">
    <source>
        <dbReference type="ARBA" id="ARBA00001784"/>
    </source>
</evidence>
<dbReference type="NCBIfam" id="TIGR01252">
    <property type="entry name" value="acetolac_decarb"/>
    <property type="match status" value="1"/>
</dbReference>
<dbReference type="Proteomes" id="UP000229523">
    <property type="component" value="Unassembled WGS sequence"/>
</dbReference>
<reference evidence="10 11" key="1">
    <citation type="journal article" date="2018" name="Front. Microbiol.">
        <title>Description and Comparative Genomics of Macrococcus caseolyticus subsp. hominis subsp. nov., Macrococcus goetzii sp. nov., Macrococcus epidermidis sp. nov., and Macrococcus bohemicus sp. nov., Novel Macrococci From Human Clinical Material With Virulence Potential and Suspected Uptake of Foreign DNA by Natural Transformation.</title>
        <authorList>
            <person name="Maslanova I."/>
            <person name="Wertheimer Z."/>
            <person name="Sedlacek I."/>
            <person name="Svec P."/>
            <person name="Indrakova A."/>
            <person name="Kovarovic V."/>
            <person name="Schumann P."/>
            <person name="Sproer C."/>
            <person name="Kralova S."/>
            <person name="Sedo O."/>
            <person name="Kristofova L."/>
            <person name="Vrbovska V."/>
            <person name="Fuzik T."/>
            <person name="Petras P."/>
            <person name="Zdrahal Z."/>
            <person name="Ruzickova V."/>
            <person name="Doskar J."/>
            <person name="Pantucek R."/>
        </authorList>
    </citation>
    <scope>NUCLEOTIDE SEQUENCE [LARGE SCALE GENOMIC DNA]</scope>
    <source>
        <strain evidence="10 11">CCM 4927</strain>
    </source>
</reference>
<evidence type="ECO:0000256" key="5">
    <source>
        <dbReference type="ARBA" id="ARBA00020164"/>
    </source>
</evidence>